<reference evidence="2" key="1">
    <citation type="journal article" date="2015" name="Front. Microbiol.">
        <title>Combining genomic sequencing methods to explore viral diversity and reveal potential virus-host interactions.</title>
        <authorList>
            <person name="Chow C.E."/>
            <person name="Winget D.M."/>
            <person name="White R.A.III."/>
            <person name="Hallam S.J."/>
            <person name="Suttle C.A."/>
        </authorList>
    </citation>
    <scope>NUCLEOTIDE SEQUENCE</scope>
    <source>
        <strain evidence="2">Anoxic3_3</strain>
    </source>
</reference>
<keyword evidence="1" id="KW-1133">Transmembrane helix</keyword>
<accession>A0A0F7L2J4</accession>
<dbReference type="EMBL" id="KR029578">
    <property type="protein sequence ID" value="AKH46080.1"/>
    <property type="molecule type" value="Genomic_DNA"/>
</dbReference>
<protein>
    <submittedName>
        <fullName evidence="2">Terminase</fullName>
    </submittedName>
</protein>
<organism evidence="2">
    <name type="scientific">uncultured marine virus</name>
    <dbReference type="NCBI Taxonomy" id="186617"/>
    <lineage>
        <taxon>Viruses</taxon>
        <taxon>environmental samples</taxon>
    </lineage>
</organism>
<keyword evidence="1" id="KW-0472">Membrane</keyword>
<evidence type="ECO:0000313" key="2">
    <source>
        <dbReference type="EMBL" id="AKH46080.1"/>
    </source>
</evidence>
<proteinExistence type="predicted"/>
<reference evidence="2" key="2">
    <citation type="submission" date="2015-03" db="EMBL/GenBank/DDBJ databases">
        <authorList>
            <person name="Chow C.-E.T."/>
            <person name="Winget D.M."/>
            <person name="White R.A.III."/>
            <person name="Hallam S.J."/>
            <person name="Suttle C.A."/>
        </authorList>
    </citation>
    <scope>NUCLEOTIDE SEQUENCE</scope>
    <source>
        <strain evidence="2">Anoxic3_3</strain>
    </source>
</reference>
<name>A0A0F7L2J4_9VIRU</name>
<evidence type="ECO:0000256" key="1">
    <source>
        <dbReference type="SAM" id="Phobius"/>
    </source>
</evidence>
<feature type="transmembrane region" description="Helical" evidence="1">
    <location>
        <begin position="40"/>
        <end position="61"/>
    </location>
</feature>
<sequence length="86" mass="10000">MCFFACNKLVNRVTLTSEYIIHTGPNSDGINHDLFRCNTIFFYALLYYIGYFLHADMFMFLKPERAFLCHISKNSQVITITGNVYA</sequence>
<keyword evidence="1" id="KW-0812">Transmembrane</keyword>